<organism evidence="2 3">
    <name type="scientific">Candidatus Obscuribacter phosphatis</name>
    <dbReference type="NCBI Taxonomy" id="1906157"/>
    <lineage>
        <taxon>Bacteria</taxon>
        <taxon>Bacillati</taxon>
        <taxon>Candidatus Melainabacteria</taxon>
        <taxon>Candidatus Obscuribacterales</taxon>
        <taxon>Candidatus Obscuribacteraceae</taxon>
        <taxon>Candidatus Obscuribacter</taxon>
    </lineage>
</organism>
<evidence type="ECO:0000313" key="2">
    <source>
        <dbReference type="EMBL" id="MBN8660166.1"/>
    </source>
</evidence>
<accession>A0A8J7P827</accession>
<proteinExistence type="predicted"/>
<name>A0A8J7P827_9BACT</name>
<dbReference type="EMBL" id="JAFLCK010000008">
    <property type="protein sequence ID" value="MBN8660166.1"/>
    <property type="molecule type" value="Genomic_DNA"/>
</dbReference>
<protein>
    <submittedName>
        <fullName evidence="2">Uncharacterized protein</fullName>
    </submittedName>
</protein>
<gene>
    <name evidence="2" type="ORF">J0M35_07365</name>
</gene>
<comment type="caution">
    <text evidence="2">The sequence shown here is derived from an EMBL/GenBank/DDBJ whole genome shotgun (WGS) entry which is preliminary data.</text>
</comment>
<feature type="region of interest" description="Disordered" evidence="1">
    <location>
        <begin position="50"/>
        <end position="72"/>
    </location>
</feature>
<reference evidence="2" key="1">
    <citation type="submission" date="2021-02" db="EMBL/GenBank/DDBJ databases">
        <title>Genome-Resolved Metagenomics of a Microbial Community Performing Photosynthetic Biological Nutrient Removal.</title>
        <authorList>
            <person name="Mcdaniel E.A."/>
        </authorList>
    </citation>
    <scope>NUCLEOTIDE SEQUENCE</scope>
    <source>
        <strain evidence="2">UWPOB_OBS1</strain>
    </source>
</reference>
<dbReference type="AlphaFoldDB" id="A0A8J7P827"/>
<sequence length="72" mass="7745">MSTATATPTVMDTAVLEEVVHWVKTLTAVGVSPDAAAKVTTKILLAANADDNETDDFWSESDEDLDDMDDDE</sequence>
<evidence type="ECO:0000256" key="1">
    <source>
        <dbReference type="SAM" id="MobiDB-lite"/>
    </source>
</evidence>
<dbReference type="Proteomes" id="UP000664277">
    <property type="component" value="Unassembled WGS sequence"/>
</dbReference>
<evidence type="ECO:0000313" key="3">
    <source>
        <dbReference type="Proteomes" id="UP000664277"/>
    </source>
</evidence>